<keyword evidence="1" id="KW-0812">Transmembrane</keyword>
<feature type="non-terminal residue" evidence="2">
    <location>
        <position position="132"/>
    </location>
</feature>
<organism evidence="2">
    <name type="scientific">candidate division CPR3 bacterium</name>
    <dbReference type="NCBI Taxonomy" id="2268181"/>
    <lineage>
        <taxon>Bacteria</taxon>
        <taxon>Bacteria division CPR3</taxon>
    </lineage>
</organism>
<protein>
    <submittedName>
        <fullName evidence="2">Uncharacterized protein</fullName>
    </submittedName>
</protein>
<evidence type="ECO:0000256" key="1">
    <source>
        <dbReference type="SAM" id="Phobius"/>
    </source>
</evidence>
<feature type="transmembrane region" description="Helical" evidence="1">
    <location>
        <begin position="20"/>
        <end position="44"/>
    </location>
</feature>
<keyword evidence="1" id="KW-0472">Membrane</keyword>
<proteinExistence type="predicted"/>
<dbReference type="EMBL" id="DRHL01000110">
    <property type="protein sequence ID" value="HEB13716.1"/>
    <property type="molecule type" value="Genomic_DNA"/>
</dbReference>
<evidence type="ECO:0000313" key="2">
    <source>
        <dbReference type="EMBL" id="HEB13716.1"/>
    </source>
</evidence>
<reference evidence="2" key="1">
    <citation type="journal article" date="2020" name="mSystems">
        <title>Genome- and Community-Level Interaction Insights into Carbon Utilization and Element Cycling Functions of Hydrothermarchaeota in Hydrothermal Sediment.</title>
        <authorList>
            <person name="Zhou Z."/>
            <person name="Liu Y."/>
            <person name="Xu W."/>
            <person name="Pan J."/>
            <person name="Luo Z.H."/>
            <person name="Li M."/>
        </authorList>
    </citation>
    <scope>NUCLEOTIDE SEQUENCE [LARGE SCALE GENOMIC DNA]</scope>
    <source>
        <strain evidence="2">HyVt-369</strain>
    </source>
</reference>
<comment type="caution">
    <text evidence="2">The sequence shown here is derived from an EMBL/GenBank/DDBJ whole genome shotgun (WGS) entry which is preliminary data.</text>
</comment>
<accession>A0A7C1SUV4</accession>
<dbReference type="AlphaFoldDB" id="A0A7C1SUV4"/>
<keyword evidence="1" id="KW-1133">Transmembrane helix</keyword>
<name>A0A7C1SUV4_UNCC3</name>
<sequence length="132" mass="14674">MADEIKKAKEKIKAKRKWKIIFTCLGIGLICLLIFSIIVSILWFTGFISDRACRNFTEESVFYGTFDCENAALEEDTEEKFKIQEGSSGGVTQISELEVIVSKVFEESSSAVVGIGLQEFADDNQIIGTGFL</sequence>
<dbReference type="Proteomes" id="UP000885695">
    <property type="component" value="Unassembled WGS sequence"/>
</dbReference>
<gene>
    <name evidence="2" type="ORF">ENI13_01915</name>
</gene>